<keyword evidence="2" id="KW-0812">Transmembrane</keyword>
<dbReference type="Proteomes" id="UP001295423">
    <property type="component" value="Unassembled WGS sequence"/>
</dbReference>
<accession>A0AAD2PWQ5</accession>
<feature type="transmembrane region" description="Helical" evidence="2">
    <location>
        <begin position="220"/>
        <end position="244"/>
    </location>
</feature>
<keyword evidence="4" id="KW-1185">Reference proteome</keyword>
<feature type="transmembrane region" description="Helical" evidence="2">
    <location>
        <begin position="156"/>
        <end position="175"/>
    </location>
</feature>
<feature type="compositionally biased region" description="Low complexity" evidence="1">
    <location>
        <begin position="289"/>
        <end position="305"/>
    </location>
</feature>
<proteinExistence type="predicted"/>
<name>A0AAD2PWQ5_9STRA</name>
<feature type="region of interest" description="Disordered" evidence="1">
    <location>
        <begin position="1"/>
        <end position="33"/>
    </location>
</feature>
<feature type="transmembrane region" description="Helical" evidence="2">
    <location>
        <begin position="76"/>
        <end position="96"/>
    </location>
</feature>
<organism evidence="3 4">
    <name type="scientific">Cylindrotheca closterium</name>
    <dbReference type="NCBI Taxonomy" id="2856"/>
    <lineage>
        <taxon>Eukaryota</taxon>
        <taxon>Sar</taxon>
        <taxon>Stramenopiles</taxon>
        <taxon>Ochrophyta</taxon>
        <taxon>Bacillariophyta</taxon>
        <taxon>Bacillariophyceae</taxon>
        <taxon>Bacillariophycidae</taxon>
        <taxon>Bacillariales</taxon>
        <taxon>Bacillariaceae</taxon>
        <taxon>Cylindrotheca</taxon>
    </lineage>
</organism>
<evidence type="ECO:0000256" key="1">
    <source>
        <dbReference type="SAM" id="MobiDB-lite"/>
    </source>
</evidence>
<evidence type="ECO:0000256" key="2">
    <source>
        <dbReference type="SAM" id="Phobius"/>
    </source>
</evidence>
<gene>
    <name evidence="3" type="ORF">CYCCA115_LOCUS19613</name>
</gene>
<reference evidence="3" key="1">
    <citation type="submission" date="2023-08" db="EMBL/GenBank/DDBJ databases">
        <authorList>
            <person name="Audoor S."/>
            <person name="Bilcke G."/>
        </authorList>
    </citation>
    <scope>NUCLEOTIDE SEQUENCE</scope>
</reference>
<keyword evidence="2" id="KW-1133">Transmembrane helix</keyword>
<protein>
    <submittedName>
        <fullName evidence="3">Uncharacterized protein</fullName>
    </submittedName>
</protein>
<keyword evidence="2" id="KW-0472">Membrane</keyword>
<comment type="caution">
    <text evidence="3">The sequence shown here is derived from an EMBL/GenBank/DDBJ whole genome shotgun (WGS) entry which is preliminary data.</text>
</comment>
<sequence>MNTETDTLLPHHHHHQPQNDQQNNNDHNDQKMGYGGIISRVPPTIIEDDVSSSSTNSSQEVTVTVAVTAQTRQGRLLLAMTLLLLYIGLVISLLAANNFNQETVIERFYFLPFHMYEFWGSVYFALVEGYILLVADDSFFTMDPSSQSTLIHMLSINVVSTMTAASLFTLNPAIFEVTAHYIEYSSQLTVTLIDAYFMFLPRNGSKELRDRRKMGDNVPVSVQQGYFGLLLLADLAKFALYAGFIPTAISKERSSHYVEFTVEILNSLWAFMYIKDLYLQSLQSSSWQKNGNNSNSNSSSNNNNNKGGGVLIQ</sequence>
<feature type="transmembrane region" description="Helical" evidence="2">
    <location>
        <begin position="116"/>
        <end position="135"/>
    </location>
</feature>
<dbReference type="EMBL" id="CAKOGP040002103">
    <property type="protein sequence ID" value="CAJ1962290.1"/>
    <property type="molecule type" value="Genomic_DNA"/>
</dbReference>
<dbReference type="AlphaFoldDB" id="A0AAD2PWQ5"/>
<evidence type="ECO:0000313" key="3">
    <source>
        <dbReference type="EMBL" id="CAJ1962290.1"/>
    </source>
</evidence>
<evidence type="ECO:0000313" key="4">
    <source>
        <dbReference type="Proteomes" id="UP001295423"/>
    </source>
</evidence>
<feature type="region of interest" description="Disordered" evidence="1">
    <location>
        <begin position="289"/>
        <end position="313"/>
    </location>
</feature>